<dbReference type="InterPro" id="IPR004879">
    <property type="entry name" value="Ssp411-like_TRX"/>
</dbReference>
<dbReference type="AlphaFoldDB" id="A0A5J6V743"/>
<name>A0A5J6V743_9MICO</name>
<accession>A0A5J6V743</accession>
<dbReference type="KEGG" id="serw:FY030_09645"/>
<dbReference type="Proteomes" id="UP000326546">
    <property type="component" value="Chromosome"/>
</dbReference>
<dbReference type="Pfam" id="PF03190">
    <property type="entry name" value="Thioredox_DsbH"/>
    <property type="match status" value="1"/>
</dbReference>
<dbReference type="SUPFAM" id="SSF48208">
    <property type="entry name" value="Six-hairpin glycosidases"/>
    <property type="match status" value="1"/>
</dbReference>
<gene>
    <name evidence="3" type="ORF">FY030_09645</name>
</gene>
<feature type="region of interest" description="Disordered" evidence="1">
    <location>
        <begin position="614"/>
        <end position="646"/>
    </location>
</feature>
<dbReference type="SUPFAM" id="SSF52833">
    <property type="entry name" value="Thioredoxin-like"/>
    <property type="match status" value="1"/>
</dbReference>
<dbReference type="PANTHER" id="PTHR42899:SF1">
    <property type="entry name" value="SPERMATOGENESIS-ASSOCIATED PROTEIN 20"/>
    <property type="match status" value="1"/>
</dbReference>
<dbReference type="PIRSF" id="PIRSF006402">
    <property type="entry name" value="UCP006402_thioredoxin"/>
    <property type="match status" value="1"/>
</dbReference>
<feature type="compositionally biased region" description="Basic and acidic residues" evidence="1">
    <location>
        <begin position="627"/>
        <end position="640"/>
    </location>
</feature>
<dbReference type="OrthoDB" id="9762614at2"/>
<evidence type="ECO:0000259" key="2">
    <source>
        <dbReference type="Pfam" id="PF03190"/>
    </source>
</evidence>
<organism evidence="3 4">
    <name type="scientific">Ornithinimicrobium pratense</name>
    <dbReference type="NCBI Taxonomy" id="2593973"/>
    <lineage>
        <taxon>Bacteria</taxon>
        <taxon>Bacillati</taxon>
        <taxon>Actinomycetota</taxon>
        <taxon>Actinomycetes</taxon>
        <taxon>Micrococcales</taxon>
        <taxon>Ornithinimicrobiaceae</taxon>
        <taxon>Ornithinimicrobium</taxon>
    </lineage>
</organism>
<dbReference type="InterPro" id="IPR036249">
    <property type="entry name" value="Thioredoxin-like_sf"/>
</dbReference>
<dbReference type="GO" id="GO:0005975">
    <property type="term" value="P:carbohydrate metabolic process"/>
    <property type="evidence" value="ECO:0007669"/>
    <property type="project" value="InterPro"/>
</dbReference>
<evidence type="ECO:0000313" key="3">
    <source>
        <dbReference type="EMBL" id="QFG68931.1"/>
    </source>
</evidence>
<sequence>MANRLASSTSPYLQQHADNPVAWWEWGDEAFAEARRRGVPVLLSIGYAACHWCHVMAHESFQDQEVGRVLSQDYVAIKVDREERPDVDAVYMTATTALTGHGGWPMTCVLTPEAEPFWAGTYLPRENFLQLLTAVTQQWRTDRERLEQGARQIVTALQEAETRVAGRPDGPADGASVVPTLAGLGAPEDTDPPAVDLELLTHATRSLADDYDHQHGGFGRAPKFPPSMVLAFLLRHHGRTGDPSALQMVRGTCEAMARSGTYDQLGGGFARYGVDRQWVVPHFEKMLYDNALLLGVYADLARADATSRPWAERVVRETVAWLLDEMWTEQAAFASSLDADTDGVEGLTYVWTPEELRQSLGEEDGARAAALLGVTEEGTFEHGASTLQLRADPEDPAWWASVRERLLLRRTLRPQPARDDKVVTAWNGLAIASLAHAGWLLEEPDWVDVAARCARFLLSEHLVDGRLRRSSRDGQVGAALGVAEDYGNLADGLLALHRATGETIWMEQAGVLLDQAVELFGEPDGSFAATGHDAEQLVLTPQFQGDNAEPGGLSAISLALVRHGVQAGRVDHLARAGEALDASSALLRRAPRFAGWALTAAEELATGPALVRLSPARSHRRPARSTGPDERAPASDELGRAARHTPVGTLVVDGDASISLTDGARAAVVCHGTTCGLPRTDPAQLSRLAHG</sequence>
<dbReference type="Gene3D" id="3.40.30.10">
    <property type="entry name" value="Glutaredoxin"/>
    <property type="match status" value="1"/>
</dbReference>
<dbReference type="PANTHER" id="PTHR42899">
    <property type="entry name" value="SPERMATOGENESIS-ASSOCIATED PROTEIN 20"/>
    <property type="match status" value="1"/>
</dbReference>
<evidence type="ECO:0000256" key="1">
    <source>
        <dbReference type="SAM" id="MobiDB-lite"/>
    </source>
</evidence>
<dbReference type="RefSeq" id="WP_158061317.1">
    <property type="nucleotide sequence ID" value="NZ_CP044427.1"/>
</dbReference>
<dbReference type="InterPro" id="IPR024705">
    <property type="entry name" value="Ssp411"/>
</dbReference>
<reference evidence="3 4" key="1">
    <citation type="submission" date="2019-09" db="EMBL/GenBank/DDBJ databases">
        <title>Serinicoccus pratensis sp. nov., isolated from meadow soil.</title>
        <authorList>
            <person name="Zhang W."/>
        </authorList>
    </citation>
    <scope>NUCLEOTIDE SEQUENCE [LARGE SCALE GENOMIC DNA]</scope>
    <source>
        <strain evidence="3 4">W204</strain>
    </source>
</reference>
<evidence type="ECO:0000313" key="4">
    <source>
        <dbReference type="Proteomes" id="UP000326546"/>
    </source>
</evidence>
<dbReference type="CDD" id="cd02955">
    <property type="entry name" value="SSP411"/>
    <property type="match status" value="1"/>
</dbReference>
<dbReference type="EMBL" id="CP044427">
    <property type="protein sequence ID" value="QFG68931.1"/>
    <property type="molecule type" value="Genomic_DNA"/>
</dbReference>
<keyword evidence="4" id="KW-1185">Reference proteome</keyword>
<proteinExistence type="predicted"/>
<protein>
    <submittedName>
        <fullName evidence="3">Thioredoxin domain-containing protein</fullName>
    </submittedName>
</protein>
<feature type="domain" description="Spermatogenesis-associated protein 20-like TRX" evidence="2">
    <location>
        <begin position="3"/>
        <end position="158"/>
    </location>
</feature>
<dbReference type="InterPro" id="IPR008928">
    <property type="entry name" value="6-hairpin_glycosidase_sf"/>
</dbReference>